<feature type="domain" description="TonB C-terminal" evidence="11">
    <location>
        <begin position="16"/>
        <end position="112"/>
    </location>
</feature>
<dbReference type="NCBIfam" id="TIGR01352">
    <property type="entry name" value="tonB_Cterm"/>
    <property type="match status" value="1"/>
</dbReference>
<dbReference type="GO" id="GO:0055085">
    <property type="term" value="P:transmembrane transport"/>
    <property type="evidence" value="ECO:0007669"/>
    <property type="project" value="InterPro"/>
</dbReference>
<evidence type="ECO:0000256" key="1">
    <source>
        <dbReference type="ARBA" id="ARBA00004383"/>
    </source>
</evidence>
<organism evidence="12 13">
    <name type="scientific">Pseudomonas tructae</name>
    <dbReference type="NCBI Taxonomy" id="2518644"/>
    <lineage>
        <taxon>Bacteria</taxon>
        <taxon>Pseudomonadati</taxon>
        <taxon>Pseudomonadota</taxon>
        <taxon>Gammaproteobacteria</taxon>
        <taxon>Pseudomonadales</taxon>
        <taxon>Pseudomonadaceae</taxon>
        <taxon>Pseudomonas</taxon>
    </lineage>
</organism>
<evidence type="ECO:0000256" key="4">
    <source>
        <dbReference type="ARBA" id="ARBA00022475"/>
    </source>
</evidence>
<evidence type="ECO:0000256" key="3">
    <source>
        <dbReference type="ARBA" id="ARBA00022448"/>
    </source>
</evidence>
<dbReference type="EMBL" id="CP035952">
    <property type="protein sequence ID" value="QBF24223.1"/>
    <property type="molecule type" value="Genomic_DNA"/>
</dbReference>
<evidence type="ECO:0000259" key="11">
    <source>
        <dbReference type="PROSITE" id="PS52015"/>
    </source>
</evidence>
<dbReference type="AlphaFoldDB" id="A0A411MBP8"/>
<keyword evidence="10" id="KW-0732">Signal</keyword>
<protein>
    <submittedName>
        <fullName evidence="12">Energy transducer TonB</fullName>
    </submittedName>
</protein>
<evidence type="ECO:0000313" key="12">
    <source>
        <dbReference type="EMBL" id="QBF24223.1"/>
    </source>
</evidence>
<gene>
    <name evidence="12" type="ORF">EXN22_00465</name>
</gene>
<name>A0A411MBP8_9PSED</name>
<evidence type="ECO:0000256" key="10">
    <source>
        <dbReference type="SAM" id="SignalP"/>
    </source>
</evidence>
<keyword evidence="8" id="KW-1133">Transmembrane helix</keyword>
<keyword evidence="6" id="KW-0812">Transmembrane</keyword>
<dbReference type="GO" id="GO:0015031">
    <property type="term" value="P:protein transport"/>
    <property type="evidence" value="ECO:0007669"/>
    <property type="project" value="UniProtKB-KW"/>
</dbReference>
<dbReference type="OrthoDB" id="7032307at2"/>
<keyword evidence="9" id="KW-0472">Membrane</keyword>
<evidence type="ECO:0000256" key="6">
    <source>
        <dbReference type="ARBA" id="ARBA00022692"/>
    </source>
</evidence>
<dbReference type="Proteomes" id="UP000291130">
    <property type="component" value="Chromosome"/>
</dbReference>
<dbReference type="GO" id="GO:0098797">
    <property type="term" value="C:plasma membrane protein complex"/>
    <property type="evidence" value="ECO:0007669"/>
    <property type="project" value="TreeGrafter"/>
</dbReference>
<keyword evidence="13" id="KW-1185">Reference proteome</keyword>
<reference evidence="12 13" key="1">
    <citation type="submission" date="2019-02" db="EMBL/GenBank/DDBJ databases">
        <title>Complete genome sequence of Pseudomonas sp. SNU WT1 isolated from rainbow trout.</title>
        <authorList>
            <person name="Oh W.T."/>
            <person name="Park S.C."/>
        </authorList>
    </citation>
    <scope>NUCLEOTIDE SEQUENCE [LARGE SCALE GENOMIC DNA]</scope>
    <source>
        <strain evidence="12 13">SNU WT1</strain>
    </source>
</reference>
<keyword evidence="7" id="KW-0653">Protein transport</keyword>
<dbReference type="Pfam" id="PF03544">
    <property type="entry name" value="TonB_C"/>
    <property type="match status" value="1"/>
</dbReference>
<evidence type="ECO:0000256" key="8">
    <source>
        <dbReference type="ARBA" id="ARBA00022989"/>
    </source>
</evidence>
<feature type="chain" id="PRO_5019306908" evidence="10">
    <location>
        <begin position="18"/>
        <end position="213"/>
    </location>
</feature>
<comment type="subcellular location">
    <subcellularLocation>
        <location evidence="1">Cell inner membrane</location>
        <topology evidence="1">Single-pass membrane protein</topology>
        <orientation evidence="1">Periplasmic side</orientation>
    </subcellularLocation>
</comment>
<dbReference type="PANTHER" id="PTHR33446:SF2">
    <property type="entry name" value="PROTEIN TONB"/>
    <property type="match status" value="1"/>
</dbReference>
<dbReference type="Gene3D" id="3.30.1150.10">
    <property type="match status" value="1"/>
</dbReference>
<dbReference type="PROSITE" id="PS52015">
    <property type="entry name" value="TONB_CTD"/>
    <property type="match status" value="1"/>
</dbReference>
<dbReference type="RefSeq" id="WP_130261960.1">
    <property type="nucleotide sequence ID" value="NZ_CP035952.1"/>
</dbReference>
<dbReference type="InterPro" id="IPR051045">
    <property type="entry name" value="TonB-dependent_transducer"/>
</dbReference>
<dbReference type="PANTHER" id="PTHR33446">
    <property type="entry name" value="PROTEIN TONB-RELATED"/>
    <property type="match status" value="1"/>
</dbReference>
<dbReference type="KEGG" id="ptk:EXN22_00465"/>
<dbReference type="GO" id="GO:0031992">
    <property type="term" value="F:energy transducer activity"/>
    <property type="evidence" value="ECO:0007669"/>
    <property type="project" value="TreeGrafter"/>
</dbReference>
<proteinExistence type="inferred from homology"/>
<accession>A0A411MBP8</accession>
<evidence type="ECO:0000256" key="7">
    <source>
        <dbReference type="ARBA" id="ARBA00022927"/>
    </source>
</evidence>
<evidence type="ECO:0000256" key="5">
    <source>
        <dbReference type="ARBA" id="ARBA00022519"/>
    </source>
</evidence>
<dbReference type="InterPro" id="IPR006260">
    <property type="entry name" value="TonB/TolA_C"/>
</dbReference>
<dbReference type="InterPro" id="IPR037682">
    <property type="entry name" value="TonB_C"/>
</dbReference>
<evidence type="ECO:0000313" key="13">
    <source>
        <dbReference type="Proteomes" id="UP000291130"/>
    </source>
</evidence>
<keyword evidence="4" id="KW-1003">Cell membrane</keyword>
<feature type="signal peptide" evidence="10">
    <location>
        <begin position="1"/>
        <end position="17"/>
    </location>
</feature>
<evidence type="ECO:0000256" key="9">
    <source>
        <dbReference type="ARBA" id="ARBA00023136"/>
    </source>
</evidence>
<keyword evidence="3" id="KW-0813">Transport</keyword>
<comment type="similarity">
    <text evidence="2">Belongs to the TonB family.</text>
</comment>
<evidence type="ECO:0000256" key="2">
    <source>
        <dbReference type="ARBA" id="ARBA00006555"/>
    </source>
</evidence>
<dbReference type="SUPFAM" id="SSF74653">
    <property type="entry name" value="TolA/TonB C-terminal domain"/>
    <property type="match status" value="1"/>
</dbReference>
<sequence length="213" mass="23927">MKWFAASLLLAAGVAQADIKLEFVEKTIPVYPAELRKSAITGSVRVGFKVRFDGVVSDVQALQSSDPAFTAAALEAVRHWRFKPWTVSTENPPMVDVENDLVFRLNDKRQWMEIFERAGLIVMTCRQFNDEVALYRKDAPTRSLNDMQTTRVSIRMIAQATEGGATSFKKSRVASQAFEQALPGIVERCRTYPGLDFVDVWPSPLREKLAQAL</sequence>
<keyword evidence="5" id="KW-0997">Cell inner membrane</keyword>